<evidence type="ECO:0000313" key="1">
    <source>
        <dbReference type="EMBL" id="CAG7785146.1"/>
    </source>
</evidence>
<keyword evidence="2" id="KW-1185">Reference proteome</keyword>
<evidence type="ECO:0000313" key="2">
    <source>
        <dbReference type="Proteomes" id="UP000708208"/>
    </source>
</evidence>
<protein>
    <submittedName>
        <fullName evidence="1">Uncharacterized protein</fullName>
    </submittedName>
</protein>
<dbReference type="EMBL" id="CAJVCH010290246">
    <property type="protein sequence ID" value="CAG7785146.1"/>
    <property type="molecule type" value="Genomic_DNA"/>
</dbReference>
<organism evidence="1 2">
    <name type="scientific">Allacma fusca</name>
    <dbReference type="NCBI Taxonomy" id="39272"/>
    <lineage>
        <taxon>Eukaryota</taxon>
        <taxon>Metazoa</taxon>
        <taxon>Ecdysozoa</taxon>
        <taxon>Arthropoda</taxon>
        <taxon>Hexapoda</taxon>
        <taxon>Collembola</taxon>
        <taxon>Symphypleona</taxon>
        <taxon>Sminthuridae</taxon>
        <taxon>Allacma</taxon>
    </lineage>
</organism>
<reference evidence="1" key="1">
    <citation type="submission" date="2021-06" db="EMBL/GenBank/DDBJ databases">
        <authorList>
            <person name="Hodson N. C."/>
            <person name="Mongue J. A."/>
            <person name="Jaron S. K."/>
        </authorList>
    </citation>
    <scope>NUCLEOTIDE SEQUENCE</scope>
</reference>
<dbReference type="AlphaFoldDB" id="A0A8J2K8X4"/>
<dbReference type="OrthoDB" id="10255048at2759"/>
<name>A0A8J2K8X4_9HEXA</name>
<sequence length="35" mass="4372">MSVFRSTEDDLRCRDEDIQEKIQKRDHKYDMLKNQ</sequence>
<gene>
    <name evidence="1" type="ORF">AFUS01_LOCUS23789</name>
</gene>
<accession>A0A8J2K8X4</accession>
<proteinExistence type="predicted"/>
<dbReference type="Proteomes" id="UP000708208">
    <property type="component" value="Unassembled WGS sequence"/>
</dbReference>
<feature type="non-terminal residue" evidence="1">
    <location>
        <position position="35"/>
    </location>
</feature>
<comment type="caution">
    <text evidence="1">The sequence shown here is derived from an EMBL/GenBank/DDBJ whole genome shotgun (WGS) entry which is preliminary data.</text>
</comment>